<dbReference type="EMBL" id="JBHTJV010000025">
    <property type="protein sequence ID" value="MFD0917686.1"/>
    <property type="molecule type" value="Genomic_DNA"/>
</dbReference>
<organism evidence="1 2">
    <name type="scientific">Pseudahrensia aquimaris</name>
    <dbReference type="NCBI Taxonomy" id="744461"/>
    <lineage>
        <taxon>Bacteria</taxon>
        <taxon>Pseudomonadati</taxon>
        <taxon>Pseudomonadota</taxon>
        <taxon>Alphaproteobacteria</taxon>
        <taxon>Hyphomicrobiales</taxon>
        <taxon>Ahrensiaceae</taxon>
        <taxon>Pseudahrensia</taxon>
    </lineage>
</organism>
<dbReference type="RefSeq" id="WP_377213540.1">
    <property type="nucleotide sequence ID" value="NZ_JBHTJV010000025.1"/>
</dbReference>
<gene>
    <name evidence="1" type="ORF">ACFQ14_14885</name>
</gene>
<name>A0ABW3FGQ7_9HYPH</name>
<reference evidence="2" key="1">
    <citation type="journal article" date="2019" name="Int. J. Syst. Evol. Microbiol.">
        <title>The Global Catalogue of Microorganisms (GCM) 10K type strain sequencing project: providing services to taxonomists for standard genome sequencing and annotation.</title>
        <authorList>
            <consortium name="The Broad Institute Genomics Platform"/>
            <consortium name="The Broad Institute Genome Sequencing Center for Infectious Disease"/>
            <person name="Wu L."/>
            <person name="Ma J."/>
        </authorList>
    </citation>
    <scope>NUCLEOTIDE SEQUENCE [LARGE SCALE GENOMIC DNA]</scope>
    <source>
        <strain evidence="2">CCUG 60023</strain>
    </source>
</reference>
<keyword evidence="2" id="KW-1185">Reference proteome</keyword>
<evidence type="ECO:0000313" key="1">
    <source>
        <dbReference type="EMBL" id="MFD0917686.1"/>
    </source>
</evidence>
<sequence>MFAKMFAIVAFTFVVPTTGVPVDGVQIGEGTIFSSQTLSGQKLAGRGALDAGLDPIVTGRSVTAAQKAQWIKMRDAYRACPACAMQPFPGGEH</sequence>
<protein>
    <submittedName>
        <fullName evidence="1">Uncharacterized protein</fullName>
    </submittedName>
</protein>
<accession>A0ABW3FGQ7</accession>
<evidence type="ECO:0000313" key="2">
    <source>
        <dbReference type="Proteomes" id="UP001597101"/>
    </source>
</evidence>
<dbReference type="Proteomes" id="UP001597101">
    <property type="component" value="Unassembled WGS sequence"/>
</dbReference>
<proteinExistence type="predicted"/>
<comment type="caution">
    <text evidence="1">The sequence shown here is derived from an EMBL/GenBank/DDBJ whole genome shotgun (WGS) entry which is preliminary data.</text>
</comment>